<feature type="signal peptide" evidence="2">
    <location>
        <begin position="1"/>
        <end position="22"/>
    </location>
</feature>
<dbReference type="Pfam" id="PF04966">
    <property type="entry name" value="OprB"/>
    <property type="match status" value="1"/>
</dbReference>
<dbReference type="Proteomes" id="UP000729733">
    <property type="component" value="Unassembled WGS sequence"/>
</dbReference>
<dbReference type="InterPro" id="IPR001119">
    <property type="entry name" value="SLH_dom"/>
</dbReference>
<protein>
    <submittedName>
        <fullName evidence="4">Carbohydrate porin</fullName>
    </submittedName>
</protein>
<dbReference type="Pfam" id="PF00395">
    <property type="entry name" value="SLH"/>
    <property type="match status" value="1"/>
</dbReference>
<proteinExistence type="inferred from homology"/>
<keyword evidence="2" id="KW-0732">Signal</keyword>
<evidence type="ECO:0000256" key="1">
    <source>
        <dbReference type="ARBA" id="ARBA00008769"/>
    </source>
</evidence>
<dbReference type="PANTHER" id="PTHR43308">
    <property type="entry name" value="OUTER MEMBRANE PROTEIN ALPHA-RELATED"/>
    <property type="match status" value="1"/>
</dbReference>
<keyword evidence="5" id="KW-1185">Reference proteome</keyword>
<evidence type="ECO:0000313" key="5">
    <source>
        <dbReference type="Proteomes" id="UP000729733"/>
    </source>
</evidence>
<organism evidence="4 5">
    <name type="scientific">Waterburya agarophytonicola KI4</name>
    <dbReference type="NCBI Taxonomy" id="2874699"/>
    <lineage>
        <taxon>Bacteria</taxon>
        <taxon>Bacillati</taxon>
        <taxon>Cyanobacteriota</taxon>
        <taxon>Cyanophyceae</taxon>
        <taxon>Pleurocapsales</taxon>
        <taxon>Hyellaceae</taxon>
        <taxon>Waterburya</taxon>
        <taxon>Waterburya agarophytonicola</taxon>
    </lineage>
</organism>
<sequence length="576" mass="61461">MMKIKHPILLGMAVFISTAVFSGNGSVSAGEIDLSNPDAIGNYADFNDSLEDNLNDAATPVNSLEQVTNVNQLRDVAPTDWAYEALRSLVDRYGCISGFPNQTYRGNQPLSRYEFAAGLNSCLNQIERLIASTDSSADEDLETITKLSQEFEGELAALGGRIDEVESKTALLEDSSFSTTTKLVGEVAFTLANAFGEEQALGLEENPDLDSEVTFTDKVRLTFVSSFTGKDQLFTRITAGNIDNSFQNETGTREGRFAHDGPAGNNVVVDRLHYSFPVGEKLKVTAMGVLAAHHFYAEVYNDGLNTGGGATGALTRFGERNPLYRQGIDRFSAGVGAKFTVNDFLAISGGYIAPNGSDPSTTNGLFNGSFSALGQIELTPSESLKIGLTYVRGYDNEQATLNDEDAPDFRGSFLWGGTGTNAANLRGATNVAVGTSPLATNSFGAQAQFDITPKFSLRGWGGYTTANIINGGDDDDGSADIINFAGALVISDLIKEGSMAALIVGAEPYLSSIDANGDDTDEEIADDIPLHVEALYRFNLNDNISITPGVVFLSNPNQNSDNDSIFIGALRTTFAF</sequence>
<gene>
    <name evidence="4" type="ORF">I4641_03920</name>
</gene>
<dbReference type="InterPro" id="IPR038673">
    <property type="entry name" value="OprB_sf"/>
</dbReference>
<comment type="similarity">
    <text evidence="1 2">Belongs to the OprB family.</text>
</comment>
<comment type="caution">
    <text evidence="4">The sequence shown here is derived from an EMBL/GenBank/DDBJ whole genome shotgun (WGS) entry which is preliminary data.</text>
</comment>
<dbReference type="EMBL" id="JADWDC010000006">
    <property type="protein sequence ID" value="MCC0176127.1"/>
    <property type="molecule type" value="Genomic_DNA"/>
</dbReference>
<dbReference type="GO" id="GO:0016020">
    <property type="term" value="C:membrane"/>
    <property type="evidence" value="ECO:0007669"/>
    <property type="project" value="InterPro"/>
</dbReference>
<dbReference type="RefSeq" id="WP_229639161.1">
    <property type="nucleotide sequence ID" value="NZ_JADWDC010000006.1"/>
</dbReference>
<name>A0A964FEP4_9CYAN</name>
<evidence type="ECO:0000259" key="3">
    <source>
        <dbReference type="PROSITE" id="PS51272"/>
    </source>
</evidence>
<dbReference type="PROSITE" id="PS51272">
    <property type="entry name" value="SLH"/>
    <property type="match status" value="1"/>
</dbReference>
<accession>A0A964FEP4</accession>
<feature type="chain" id="PRO_5038162099" evidence="2">
    <location>
        <begin position="23"/>
        <end position="576"/>
    </location>
</feature>
<feature type="domain" description="SLH" evidence="3">
    <location>
        <begin position="69"/>
        <end position="133"/>
    </location>
</feature>
<dbReference type="GO" id="GO:0015288">
    <property type="term" value="F:porin activity"/>
    <property type="evidence" value="ECO:0007669"/>
    <property type="project" value="InterPro"/>
</dbReference>
<evidence type="ECO:0000256" key="2">
    <source>
        <dbReference type="RuleBase" id="RU363072"/>
    </source>
</evidence>
<dbReference type="InterPro" id="IPR007049">
    <property type="entry name" value="Carb-sel_porin_OprB"/>
</dbReference>
<dbReference type="AlphaFoldDB" id="A0A964FEP4"/>
<dbReference type="InterPro" id="IPR051465">
    <property type="entry name" value="Cell_Envelope_Struct_Comp"/>
</dbReference>
<dbReference type="InterPro" id="IPR047684">
    <property type="entry name" value="Por_som-like"/>
</dbReference>
<dbReference type="Gene3D" id="2.40.160.180">
    <property type="entry name" value="Carbohydrate-selective porin OprB"/>
    <property type="match status" value="1"/>
</dbReference>
<dbReference type="GO" id="GO:0008643">
    <property type="term" value="P:carbohydrate transport"/>
    <property type="evidence" value="ECO:0007669"/>
    <property type="project" value="InterPro"/>
</dbReference>
<dbReference type="NCBIfam" id="NF033921">
    <property type="entry name" value="por_somb"/>
    <property type="match status" value="1"/>
</dbReference>
<reference evidence="4" key="1">
    <citation type="journal article" date="2021" name="Antonie Van Leeuwenhoek">
        <title>Draft genome and description of Waterburya agarophytonicola gen. nov. sp. nov. (Pleurocapsales, Cyanobacteria): a seaweed symbiont.</title>
        <authorList>
            <person name="Bonthond G."/>
            <person name="Shalygin S."/>
            <person name="Bayer T."/>
            <person name="Weinberger F."/>
        </authorList>
    </citation>
    <scope>NUCLEOTIDE SEQUENCE</scope>
    <source>
        <strain evidence="4">KI4</strain>
    </source>
</reference>
<evidence type="ECO:0000313" key="4">
    <source>
        <dbReference type="EMBL" id="MCC0176127.1"/>
    </source>
</evidence>
<dbReference type="PANTHER" id="PTHR43308:SF1">
    <property type="entry name" value="OUTER MEMBRANE PROTEIN ALPHA"/>
    <property type="match status" value="1"/>
</dbReference>